<evidence type="ECO:0000313" key="5">
    <source>
        <dbReference type="Proteomes" id="UP000665561"/>
    </source>
</evidence>
<dbReference type="Proteomes" id="UP000665561">
    <property type="component" value="Unassembled WGS sequence"/>
</dbReference>
<evidence type="ECO:0000256" key="1">
    <source>
        <dbReference type="ARBA" id="ARBA00005278"/>
    </source>
</evidence>
<dbReference type="RefSeq" id="WP_161740814.1">
    <property type="nucleotide sequence ID" value="NZ_JAAAMV010000001.1"/>
</dbReference>
<sequence>MAVPVFSDIDKNSAYLRARFHPCSDLTAYRWHYGPGLRLKAMTFYLDTLVLDKRTNYFKQMLQDLVQHEIGDGSEVTLEMIVKRFGNHIGSEESGLVIDSLEEAEQFILSGCLIIFIDGWDHAISFHPGRFETRQVSEPVTEPVVQGPRESTVENLKKNIGMIRARIQNSSVKFNFLQTGGESRTAIAFGYMEGIVEQQVLDAFVSRIGLLPDGDVLETSYIEDVLEERTWTPFPQFRYTERTDVAASALLNGKIIVLVEGTGSVLIGPTTFFELLQSSEDFYQRTLMSNFIRVLRFAALMIALGLPSLYIAISTFHPEVIPTVLLLAVVDAREGIPFPAFVEAVLMVFIFEILREAGIRLPRPVGSAVSIVGALVVGEASINAGIVSPSMVVVIALTGIASFALPQYNLAVSLRLLQLPLMILAAMLGIFGLMIGFSLMWIHLIGLKSLGVPYMKPLAPWTVGELQNTVYRKPLKALMKSDKARGRRQGNS</sequence>
<feature type="transmembrane region" description="Helical" evidence="3">
    <location>
        <begin position="336"/>
        <end position="354"/>
    </location>
</feature>
<evidence type="ECO:0000256" key="3">
    <source>
        <dbReference type="SAM" id="Phobius"/>
    </source>
</evidence>
<dbReference type="PANTHER" id="PTHR22550:SF5">
    <property type="entry name" value="LEUCINE ZIPPER PROTEIN 4"/>
    <property type="match status" value="1"/>
</dbReference>
<feature type="transmembrane region" description="Helical" evidence="3">
    <location>
        <begin position="294"/>
        <end position="316"/>
    </location>
</feature>
<dbReference type="EMBL" id="JAAAMV010000001">
    <property type="protein sequence ID" value="NBD22728.1"/>
    <property type="molecule type" value="Genomic_DNA"/>
</dbReference>
<comment type="similarity">
    <text evidence="1">Belongs to the GerABKA family.</text>
</comment>
<accession>A0ABW9XJJ2</accession>
<feature type="transmembrane region" description="Helical" evidence="3">
    <location>
        <begin position="392"/>
        <end position="411"/>
    </location>
</feature>
<proteinExistence type="inferred from homology"/>
<dbReference type="Pfam" id="PF03323">
    <property type="entry name" value="GerA"/>
    <property type="match status" value="1"/>
</dbReference>
<comment type="caution">
    <text evidence="4">The sequence shown here is derived from an EMBL/GenBank/DDBJ whole genome shotgun (WGS) entry which is preliminary data.</text>
</comment>
<reference evidence="4 5" key="1">
    <citation type="submission" date="2020-01" db="EMBL/GenBank/DDBJ databases">
        <title>Paenibacillus soybeanensis sp. nov. isolated from the nodules of soybean (Glycine max(L.) Merr).</title>
        <authorList>
            <person name="Wang H."/>
        </authorList>
    </citation>
    <scope>NUCLEOTIDE SEQUENCE [LARGE SCALE GENOMIC DNA]</scope>
    <source>
        <strain evidence="4 5">T1</strain>
    </source>
</reference>
<evidence type="ECO:0000313" key="4">
    <source>
        <dbReference type="EMBL" id="NBD22728.1"/>
    </source>
</evidence>
<keyword evidence="5" id="KW-1185">Reference proteome</keyword>
<dbReference type="InterPro" id="IPR050768">
    <property type="entry name" value="UPF0353/GerABKA_families"/>
</dbReference>
<keyword evidence="2 3" id="KW-0472">Membrane</keyword>
<feature type="transmembrane region" description="Helical" evidence="3">
    <location>
        <begin position="366"/>
        <end position="386"/>
    </location>
</feature>
<evidence type="ECO:0000256" key="2">
    <source>
        <dbReference type="ARBA" id="ARBA00023136"/>
    </source>
</evidence>
<keyword evidence="3" id="KW-1133">Transmembrane helix</keyword>
<keyword evidence="3" id="KW-0812">Transmembrane</keyword>
<name>A0ABW9XJJ2_9BACL</name>
<dbReference type="InterPro" id="IPR004995">
    <property type="entry name" value="Spore_Ger"/>
</dbReference>
<feature type="transmembrane region" description="Helical" evidence="3">
    <location>
        <begin position="423"/>
        <end position="445"/>
    </location>
</feature>
<protein>
    <submittedName>
        <fullName evidence="4">Spore germination protein</fullName>
    </submittedName>
</protein>
<dbReference type="PIRSF" id="PIRSF005690">
    <property type="entry name" value="GerBA"/>
    <property type="match status" value="1"/>
</dbReference>
<dbReference type="PANTHER" id="PTHR22550">
    <property type="entry name" value="SPORE GERMINATION PROTEIN"/>
    <property type="match status" value="1"/>
</dbReference>
<organism evidence="4 5">
    <name type="scientific">Paenibacillus glycinis</name>
    <dbReference type="NCBI Taxonomy" id="2697035"/>
    <lineage>
        <taxon>Bacteria</taxon>
        <taxon>Bacillati</taxon>
        <taxon>Bacillota</taxon>
        <taxon>Bacilli</taxon>
        <taxon>Bacillales</taxon>
        <taxon>Paenibacillaceae</taxon>
        <taxon>Paenibacillus</taxon>
    </lineage>
</organism>
<gene>
    <name evidence="4" type="ORF">GT019_02445</name>
</gene>